<dbReference type="CDD" id="cd00586">
    <property type="entry name" value="4HBT"/>
    <property type="match status" value="1"/>
</dbReference>
<dbReference type="RefSeq" id="WP_147804678.1">
    <property type="nucleotide sequence ID" value="NZ_CP144914.1"/>
</dbReference>
<dbReference type="PANTHER" id="PTHR31793">
    <property type="entry name" value="4-HYDROXYBENZOYL-COA THIOESTERASE FAMILY MEMBER"/>
    <property type="match status" value="1"/>
</dbReference>
<evidence type="ECO:0000256" key="3">
    <source>
        <dbReference type="SAM" id="MobiDB-lite"/>
    </source>
</evidence>
<proteinExistence type="inferred from homology"/>
<evidence type="ECO:0000313" key="5">
    <source>
        <dbReference type="Proteomes" id="UP000321816"/>
    </source>
</evidence>
<dbReference type="EMBL" id="CP144914">
    <property type="protein sequence ID" value="WWD78923.1"/>
    <property type="molecule type" value="Genomic_DNA"/>
</dbReference>
<sequence>MYEYNVTVRFNDCDSMGHVNNTAYFTYFEEARKDIFKLFNPALDIDAWNLIVASTQCDFVNEMNYAQKVSVYTWISRVGTSSFTVEHAIQDDEGRWTARGKAVLAGYDFAERKTVPISEPAASELALHQEGPENVPELRG</sequence>
<dbReference type="Pfam" id="PF13279">
    <property type="entry name" value="4HBT_2"/>
    <property type="match status" value="1"/>
</dbReference>
<evidence type="ECO:0000256" key="1">
    <source>
        <dbReference type="ARBA" id="ARBA00005953"/>
    </source>
</evidence>
<dbReference type="KEGG" id="ahal:FTX54_010860"/>
<dbReference type="EC" id="3.1.2.-" evidence="4"/>
<dbReference type="OrthoDB" id="9799036at2"/>
<dbReference type="AlphaFoldDB" id="A0A5C7FDI4"/>
<comment type="similarity">
    <text evidence="1">Belongs to the 4-hydroxybenzoyl-CoA thioesterase family.</text>
</comment>
<dbReference type="SUPFAM" id="SSF54637">
    <property type="entry name" value="Thioesterase/thiol ester dehydrase-isomerase"/>
    <property type="match status" value="1"/>
</dbReference>
<dbReference type="Proteomes" id="UP000321816">
    <property type="component" value="Chromosome"/>
</dbReference>
<dbReference type="InterPro" id="IPR029069">
    <property type="entry name" value="HotDog_dom_sf"/>
</dbReference>
<protein>
    <submittedName>
        <fullName evidence="4">Thioesterase family protein</fullName>
        <ecNumber evidence="4">3.1.2.-</ecNumber>
    </submittedName>
</protein>
<feature type="region of interest" description="Disordered" evidence="3">
    <location>
        <begin position="121"/>
        <end position="140"/>
    </location>
</feature>
<organism evidence="4 5">
    <name type="scientific">Alkalicoccus halolimnae</name>
    <dbReference type="NCBI Taxonomy" id="1667239"/>
    <lineage>
        <taxon>Bacteria</taxon>
        <taxon>Bacillati</taxon>
        <taxon>Bacillota</taxon>
        <taxon>Bacilli</taxon>
        <taxon>Bacillales</taxon>
        <taxon>Bacillaceae</taxon>
        <taxon>Alkalicoccus</taxon>
    </lineage>
</organism>
<dbReference type="GO" id="GO:0047617">
    <property type="term" value="F:fatty acyl-CoA hydrolase activity"/>
    <property type="evidence" value="ECO:0007669"/>
    <property type="project" value="TreeGrafter"/>
</dbReference>
<keyword evidence="5" id="KW-1185">Reference proteome</keyword>
<gene>
    <name evidence="4" type="ORF">FTX54_010860</name>
</gene>
<accession>A0A5C7FDI4</accession>
<dbReference type="Gene3D" id="3.10.129.10">
    <property type="entry name" value="Hotdog Thioesterase"/>
    <property type="match status" value="1"/>
</dbReference>
<dbReference type="InterPro" id="IPR050563">
    <property type="entry name" value="4-hydroxybenzoyl-CoA_TE"/>
</dbReference>
<keyword evidence="2 4" id="KW-0378">Hydrolase</keyword>
<evidence type="ECO:0000313" key="4">
    <source>
        <dbReference type="EMBL" id="WWD78923.1"/>
    </source>
</evidence>
<evidence type="ECO:0000256" key="2">
    <source>
        <dbReference type="ARBA" id="ARBA00022801"/>
    </source>
</evidence>
<name>A0A5C7FDI4_9BACI</name>
<reference evidence="4 5" key="1">
    <citation type="submission" date="2024-01" db="EMBL/GenBank/DDBJ databases">
        <title>Complete Genome Sequence of Alkalicoccus halolimnae BZ-SZ-XJ29T, a Moderately Halophilic Bacterium Isolated from a Salt Lake.</title>
        <authorList>
            <person name="Zhao B."/>
        </authorList>
    </citation>
    <scope>NUCLEOTIDE SEQUENCE [LARGE SCALE GENOMIC DNA]</scope>
    <source>
        <strain evidence="4 5">BZ-SZ-XJ29</strain>
    </source>
</reference>
<dbReference type="PANTHER" id="PTHR31793:SF27">
    <property type="entry name" value="NOVEL THIOESTERASE SUPERFAMILY DOMAIN AND SAPOSIN A-TYPE DOMAIN CONTAINING PROTEIN (0610012H03RIK)"/>
    <property type="match status" value="1"/>
</dbReference>